<dbReference type="OrthoDB" id="7754674at2759"/>
<proteinExistence type="predicted"/>
<evidence type="ECO:0000313" key="4">
    <source>
        <dbReference type="EMBL" id="KIH46784.1"/>
    </source>
</evidence>
<dbReference type="InterPro" id="IPR009003">
    <property type="entry name" value="Peptidase_S1_PA"/>
</dbReference>
<dbReference type="AlphaFoldDB" id="A0A0C2FJ45"/>
<organism evidence="4 5">
    <name type="scientific">Ancylostoma duodenale</name>
    <dbReference type="NCBI Taxonomy" id="51022"/>
    <lineage>
        <taxon>Eukaryota</taxon>
        <taxon>Metazoa</taxon>
        <taxon>Ecdysozoa</taxon>
        <taxon>Nematoda</taxon>
        <taxon>Chromadorea</taxon>
        <taxon>Rhabditida</taxon>
        <taxon>Rhabditina</taxon>
        <taxon>Rhabditomorpha</taxon>
        <taxon>Strongyloidea</taxon>
        <taxon>Ancylostomatidae</taxon>
        <taxon>Ancylostomatinae</taxon>
        <taxon>Ancylostoma</taxon>
    </lineage>
</organism>
<evidence type="ECO:0000256" key="1">
    <source>
        <dbReference type="ARBA" id="ARBA00023157"/>
    </source>
</evidence>
<dbReference type="PROSITE" id="PS00135">
    <property type="entry name" value="TRYPSIN_SER"/>
    <property type="match status" value="1"/>
</dbReference>
<dbReference type="SUPFAM" id="SSF50494">
    <property type="entry name" value="Trypsin-like serine proteases"/>
    <property type="match status" value="1"/>
</dbReference>
<dbReference type="Gene3D" id="2.40.10.10">
    <property type="entry name" value="Trypsin-like serine proteases"/>
    <property type="match status" value="1"/>
</dbReference>
<dbReference type="InterPro" id="IPR001314">
    <property type="entry name" value="Peptidase_S1A"/>
</dbReference>
<keyword evidence="5" id="KW-1185">Reference proteome</keyword>
<dbReference type="InterPro" id="IPR043504">
    <property type="entry name" value="Peptidase_S1_PA_chymotrypsin"/>
</dbReference>
<accession>A0A0C2FJ45</accession>
<name>A0A0C2FJ45_9BILA</name>
<dbReference type="InterPro" id="IPR001254">
    <property type="entry name" value="Trypsin_dom"/>
</dbReference>
<dbReference type="GO" id="GO:0006508">
    <property type="term" value="P:proteolysis"/>
    <property type="evidence" value="ECO:0007669"/>
    <property type="project" value="UniProtKB-KW"/>
</dbReference>
<dbReference type="Pfam" id="PF00089">
    <property type="entry name" value="Trypsin"/>
    <property type="match status" value="2"/>
</dbReference>
<gene>
    <name evidence="4" type="ORF">ANCDUO_23160</name>
</gene>
<dbReference type="SMR" id="A0A0C2FJ45"/>
<dbReference type="Proteomes" id="UP000054047">
    <property type="component" value="Unassembled WGS sequence"/>
</dbReference>
<dbReference type="InterPro" id="IPR033116">
    <property type="entry name" value="TRYPSIN_SER"/>
</dbReference>
<feature type="domain" description="Peptidase S1" evidence="3">
    <location>
        <begin position="38"/>
        <end position="350"/>
    </location>
</feature>
<keyword evidence="2" id="KW-0378">Hydrolase</keyword>
<dbReference type="PANTHER" id="PTHR24260:SF136">
    <property type="entry name" value="GH08193P-RELATED"/>
    <property type="match status" value="1"/>
</dbReference>
<dbReference type="PROSITE" id="PS00134">
    <property type="entry name" value="TRYPSIN_HIS"/>
    <property type="match status" value="1"/>
</dbReference>
<dbReference type="PANTHER" id="PTHR24260">
    <property type="match status" value="1"/>
</dbReference>
<evidence type="ECO:0000256" key="2">
    <source>
        <dbReference type="RuleBase" id="RU363034"/>
    </source>
</evidence>
<dbReference type="PRINTS" id="PR00722">
    <property type="entry name" value="CHYMOTRYPSIN"/>
</dbReference>
<dbReference type="InterPro" id="IPR018114">
    <property type="entry name" value="TRYPSIN_HIS"/>
</dbReference>
<keyword evidence="2" id="KW-0720">Serine protease</keyword>
<evidence type="ECO:0000259" key="3">
    <source>
        <dbReference type="PROSITE" id="PS50240"/>
    </source>
</evidence>
<reference evidence="4 5" key="1">
    <citation type="submission" date="2013-12" db="EMBL/GenBank/DDBJ databases">
        <title>Draft genome of the parsitic nematode Ancylostoma duodenale.</title>
        <authorList>
            <person name="Mitreva M."/>
        </authorList>
    </citation>
    <scope>NUCLEOTIDE SEQUENCE [LARGE SCALE GENOMIC DNA]</scope>
    <source>
        <strain evidence="4 5">Zhejiang</strain>
    </source>
</reference>
<evidence type="ECO:0000313" key="5">
    <source>
        <dbReference type="Proteomes" id="UP000054047"/>
    </source>
</evidence>
<sequence>MEMFTWLAFTALTRLQPNENELLKNTCGAPKLVKTGFISNGDPVPQNYTPFAVYLNVTVDKEYVNIVVQTSASGKRCSGVLISRRHVLTAAHCVYDESNLRSKPEDQCDPRNGGLPVYDIYTYIGSRCPNEGPCPADPNRTAYGARFVFPHPFYEPCTIANDLAIIELKRDVDPADGSPICIAEKFDHVLGKVAAVGYGVDTRPRPDKGNPGLQYVVLDAVSDDNGKITTRNKNKTTCFGDSGGPLYRNNRMARATLYGITSASERLSTTLLMCANIWAGFAISQQTARHGPPKTCRGSMCCQFESVNGSVCPRYGTEPEQVSHIAYDRLNREYITLGINYGDPIPEKERDPFILPRQDYGLVPRQRPGANHNSPSD</sequence>
<keyword evidence="1" id="KW-1015">Disulfide bond</keyword>
<dbReference type="GO" id="GO:0004252">
    <property type="term" value="F:serine-type endopeptidase activity"/>
    <property type="evidence" value="ECO:0007669"/>
    <property type="project" value="InterPro"/>
</dbReference>
<keyword evidence="2" id="KW-0645">Protease</keyword>
<dbReference type="InterPro" id="IPR051333">
    <property type="entry name" value="CLIP_Serine_Protease"/>
</dbReference>
<dbReference type="EMBL" id="KN768509">
    <property type="protein sequence ID" value="KIH46784.1"/>
    <property type="molecule type" value="Genomic_DNA"/>
</dbReference>
<dbReference type="SMART" id="SM00020">
    <property type="entry name" value="Tryp_SPc"/>
    <property type="match status" value="1"/>
</dbReference>
<dbReference type="PROSITE" id="PS50240">
    <property type="entry name" value="TRYPSIN_DOM"/>
    <property type="match status" value="1"/>
</dbReference>
<protein>
    <submittedName>
        <fullName evidence="4">Trypsin</fullName>
    </submittedName>
</protein>